<reference evidence="1 2" key="1">
    <citation type="submission" date="2013-02" db="EMBL/GenBank/DDBJ databases">
        <title>The Genome Sequence of Lactobacillus catenaformis F0143.</title>
        <authorList>
            <consortium name="The Broad Institute Genome Sequencing Platform"/>
            <person name="Earl A."/>
            <person name="Ward D."/>
            <person name="Feldgarden M."/>
            <person name="Gevers D."/>
            <person name="Izard J."/>
            <person name="Blanton J.M."/>
            <person name="Mathney J."/>
            <person name="Dewhirst F.E."/>
            <person name="Young S.K."/>
            <person name="Zeng Q."/>
            <person name="Gargeya S."/>
            <person name="Fitzgerald M."/>
            <person name="Haas B."/>
            <person name="Abouelleil A."/>
            <person name="Alvarado L."/>
            <person name="Arachchi H.M."/>
            <person name="Berlin A."/>
            <person name="Chapman S.B."/>
            <person name="Gearin G."/>
            <person name="Goldberg J."/>
            <person name="Griggs A."/>
            <person name="Gujja S."/>
            <person name="Hansen M."/>
            <person name="Heiman D."/>
            <person name="Howarth C."/>
            <person name="Larimer J."/>
            <person name="Lui A."/>
            <person name="MacDonald P.J.P."/>
            <person name="McCowen C."/>
            <person name="Montmayeur A."/>
            <person name="Murphy C."/>
            <person name="Neiman D."/>
            <person name="Pearson M."/>
            <person name="Priest M."/>
            <person name="Roberts A."/>
            <person name="Saif S."/>
            <person name="Shea T."/>
            <person name="Sisk P."/>
            <person name="Stolte C."/>
            <person name="Sykes S."/>
            <person name="Wortman J."/>
            <person name="Nusbaum C."/>
            <person name="Birren B."/>
        </authorList>
    </citation>
    <scope>NUCLEOTIDE SEQUENCE [LARGE SCALE GENOMIC DNA]</scope>
    <source>
        <strain evidence="1 2">OT 569</strain>
    </source>
</reference>
<accession>M2P877</accession>
<organism evidence="1 2">
    <name type="scientific">Eggerthia catenaformis OT 569 = DSM 20559</name>
    <dbReference type="NCBI Taxonomy" id="999415"/>
    <lineage>
        <taxon>Bacteria</taxon>
        <taxon>Bacillati</taxon>
        <taxon>Bacillota</taxon>
        <taxon>Erysipelotrichia</taxon>
        <taxon>Erysipelotrichales</taxon>
        <taxon>Coprobacillaceae</taxon>
        <taxon>Eggerthia</taxon>
    </lineage>
</organism>
<proteinExistence type="predicted"/>
<keyword evidence="2" id="KW-1185">Reference proteome</keyword>
<evidence type="ECO:0000313" key="2">
    <source>
        <dbReference type="Proteomes" id="UP000011758"/>
    </source>
</evidence>
<dbReference type="AlphaFoldDB" id="M2P877"/>
<gene>
    <name evidence="1" type="ORF">HMPREF9943_01071</name>
</gene>
<dbReference type="BioCyc" id="ECAT999415-HMP:GTTI-1097-MONOMER"/>
<sequence length="59" mass="7026">MNYTYKTWFKYVIIYGNNQIGCLIVSKISDDCKRVFVGYHYRMIFHLKKCTLKPIADAN</sequence>
<protein>
    <submittedName>
        <fullName evidence="1">Uncharacterized protein</fullName>
    </submittedName>
</protein>
<comment type="caution">
    <text evidence="1">The sequence shown here is derived from an EMBL/GenBank/DDBJ whole genome shotgun (WGS) entry which is preliminary data.</text>
</comment>
<dbReference type="STRING" id="999415.HMPREF9943_01071"/>
<dbReference type="RefSeq" id="WP_004802849.1">
    <property type="nucleotide sequence ID" value="NZ_KB446648.1"/>
</dbReference>
<dbReference type="EMBL" id="AGEJ01000018">
    <property type="protein sequence ID" value="EMD16517.1"/>
    <property type="molecule type" value="Genomic_DNA"/>
</dbReference>
<dbReference type="Proteomes" id="UP000011758">
    <property type="component" value="Unassembled WGS sequence"/>
</dbReference>
<name>M2P877_9FIRM</name>
<evidence type="ECO:0000313" key="1">
    <source>
        <dbReference type="EMBL" id="EMD16517.1"/>
    </source>
</evidence>